<feature type="binding site" evidence="7">
    <location>
        <position position="80"/>
    </location>
    <ligand>
        <name>substrate</name>
    </ligand>
</feature>
<evidence type="ECO:0000256" key="6">
    <source>
        <dbReference type="ARBA" id="ARBA00023141"/>
    </source>
</evidence>
<dbReference type="HAMAP" id="MF_00109">
    <property type="entry name" value="Shikimate_kinase"/>
    <property type="match status" value="1"/>
</dbReference>
<comment type="subunit">
    <text evidence="7">Monomer.</text>
</comment>
<dbReference type="GO" id="GO:0000287">
    <property type="term" value="F:magnesium ion binding"/>
    <property type="evidence" value="ECO:0007669"/>
    <property type="project" value="UniProtKB-UniRule"/>
</dbReference>
<proteinExistence type="inferred from homology"/>
<evidence type="ECO:0000256" key="3">
    <source>
        <dbReference type="ARBA" id="ARBA00022741"/>
    </source>
</evidence>
<comment type="caution">
    <text evidence="8">The sequence shown here is derived from an EMBL/GenBank/DDBJ whole genome shotgun (WGS) entry which is preliminary data.</text>
</comment>
<keyword evidence="7" id="KW-0963">Cytoplasm</keyword>
<keyword evidence="7" id="KW-0479">Metal-binding</keyword>
<keyword evidence="5 7" id="KW-0067">ATP-binding</keyword>
<keyword evidence="3 7" id="KW-0547">Nucleotide-binding</keyword>
<dbReference type="Pfam" id="PF01202">
    <property type="entry name" value="SKI"/>
    <property type="match status" value="1"/>
</dbReference>
<protein>
    <recommendedName>
        <fullName evidence="7">Shikimate kinase</fullName>
        <shortName evidence="7">SK</shortName>
        <ecNumber evidence="7">2.7.1.71</ecNumber>
    </recommendedName>
</protein>
<keyword evidence="4 7" id="KW-0418">Kinase</keyword>
<keyword evidence="2 7" id="KW-0808">Transferase</keyword>
<dbReference type="Gene3D" id="3.40.50.300">
    <property type="entry name" value="P-loop containing nucleotide triphosphate hydrolases"/>
    <property type="match status" value="1"/>
</dbReference>
<feature type="binding site" evidence="7">
    <location>
        <position position="118"/>
    </location>
    <ligand>
        <name>ATP</name>
        <dbReference type="ChEBI" id="CHEBI:30616"/>
    </ligand>
</feature>
<keyword evidence="1 7" id="KW-0028">Amino-acid biosynthesis</keyword>
<dbReference type="GO" id="GO:0009423">
    <property type="term" value="P:chorismate biosynthetic process"/>
    <property type="evidence" value="ECO:0007669"/>
    <property type="project" value="UniProtKB-UniRule"/>
</dbReference>
<feature type="binding site" evidence="7">
    <location>
        <position position="58"/>
    </location>
    <ligand>
        <name>substrate</name>
    </ligand>
</feature>
<dbReference type="InterPro" id="IPR000623">
    <property type="entry name" value="Shikimate_kinase/TSH1"/>
</dbReference>
<dbReference type="EC" id="2.7.1.71" evidence="7"/>
<sequence>MKQVIYMIGMMGAGKTTVGRTLAQRIGWDFIDMDREIEREQGKRISEIFSSEGEPAFRAMETDLLKRLAGRRRTVIATGGGAALSPENQRLLAQSGLVIYLRVSPDDVLARTQGDATRPNLMADDKRARIESLLEIRSPIYCATADISFRSSGASSGSLVAKILKHPKLKKLIEDADKNL</sequence>
<comment type="catalytic activity">
    <reaction evidence="7">
        <text>shikimate + ATP = 3-phosphoshikimate + ADP + H(+)</text>
        <dbReference type="Rhea" id="RHEA:13121"/>
        <dbReference type="ChEBI" id="CHEBI:15378"/>
        <dbReference type="ChEBI" id="CHEBI:30616"/>
        <dbReference type="ChEBI" id="CHEBI:36208"/>
        <dbReference type="ChEBI" id="CHEBI:145989"/>
        <dbReference type="ChEBI" id="CHEBI:456216"/>
        <dbReference type="EC" id="2.7.1.71"/>
    </reaction>
</comment>
<dbReference type="GO" id="GO:0009073">
    <property type="term" value="P:aromatic amino acid family biosynthetic process"/>
    <property type="evidence" value="ECO:0007669"/>
    <property type="project" value="UniProtKB-KW"/>
</dbReference>
<feature type="binding site" evidence="7">
    <location>
        <position position="16"/>
    </location>
    <ligand>
        <name>Mg(2+)</name>
        <dbReference type="ChEBI" id="CHEBI:18420"/>
    </ligand>
</feature>
<comment type="similarity">
    <text evidence="7">Belongs to the shikimate kinase family.</text>
</comment>
<comment type="subcellular location">
    <subcellularLocation>
        <location evidence="7">Cytoplasm</location>
    </subcellularLocation>
</comment>
<name>A0A388SA26_9BURK</name>
<feature type="binding site" evidence="7">
    <location>
        <begin position="12"/>
        <end position="17"/>
    </location>
    <ligand>
        <name>ATP</name>
        <dbReference type="ChEBI" id="CHEBI:30616"/>
    </ligand>
</feature>
<accession>A0A401LKJ2</accession>
<evidence type="ECO:0000313" key="9">
    <source>
        <dbReference type="Proteomes" id="UP000266091"/>
    </source>
</evidence>
<dbReference type="PRINTS" id="PR01100">
    <property type="entry name" value="SHIKIMTKNASE"/>
</dbReference>
<dbReference type="InterPro" id="IPR031322">
    <property type="entry name" value="Shikimate/glucono_kinase"/>
</dbReference>
<dbReference type="Proteomes" id="UP000266091">
    <property type="component" value="Unassembled WGS sequence"/>
</dbReference>
<evidence type="ECO:0000256" key="2">
    <source>
        <dbReference type="ARBA" id="ARBA00022679"/>
    </source>
</evidence>
<dbReference type="AlphaFoldDB" id="A0A388SA26"/>
<feature type="binding site" evidence="7">
    <location>
        <position position="34"/>
    </location>
    <ligand>
        <name>substrate</name>
    </ligand>
</feature>
<dbReference type="GO" id="GO:0008652">
    <property type="term" value="P:amino acid biosynthetic process"/>
    <property type="evidence" value="ECO:0007669"/>
    <property type="project" value="UniProtKB-KW"/>
</dbReference>
<evidence type="ECO:0000313" key="8">
    <source>
        <dbReference type="EMBL" id="GBO93162.1"/>
    </source>
</evidence>
<dbReference type="PANTHER" id="PTHR21087">
    <property type="entry name" value="SHIKIMATE KINASE"/>
    <property type="match status" value="1"/>
</dbReference>
<dbReference type="EMBL" id="BGZJ01000001">
    <property type="protein sequence ID" value="GBO93162.1"/>
    <property type="molecule type" value="Genomic_DNA"/>
</dbReference>
<organism evidence="8 9">
    <name type="scientific">Mesosutterella multiformis</name>
    <dbReference type="NCBI Taxonomy" id="2259133"/>
    <lineage>
        <taxon>Bacteria</taxon>
        <taxon>Pseudomonadati</taxon>
        <taxon>Pseudomonadota</taxon>
        <taxon>Betaproteobacteria</taxon>
        <taxon>Burkholderiales</taxon>
        <taxon>Sutterellaceae</taxon>
        <taxon>Mesosutterella</taxon>
    </lineage>
</organism>
<dbReference type="SUPFAM" id="SSF52540">
    <property type="entry name" value="P-loop containing nucleoside triphosphate hydrolases"/>
    <property type="match status" value="1"/>
</dbReference>
<keyword evidence="6 7" id="KW-0057">Aromatic amino acid biosynthesis</keyword>
<dbReference type="UniPathway" id="UPA00053">
    <property type="reaction ID" value="UER00088"/>
</dbReference>
<feature type="binding site" evidence="7">
    <location>
        <position position="137"/>
    </location>
    <ligand>
        <name>substrate</name>
    </ligand>
</feature>
<keyword evidence="9" id="KW-1185">Reference proteome</keyword>
<gene>
    <name evidence="7" type="primary">aroK</name>
    <name evidence="8" type="ORF">MESMUL_05160</name>
</gene>
<evidence type="ECO:0000256" key="5">
    <source>
        <dbReference type="ARBA" id="ARBA00022840"/>
    </source>
</evidence>
<comment type="caution">
    <text evidence="7">Lacks conserved residue(s) required for the propagation of feature annotation.</text>
</comment>
<dbReference type="CDD" id="cd00464">
    <property type="entry name" value="SK"/>
    <property type="match status" value="1"/>
</dbReference>
<reference evidence="8 9" key="1">
    <citation type="journal article" date="2018" name="Int. J. Syst. Evol. Microbiol.">
        <title>Mesosutterella multiformis gen. nov., sp. nov., a member of the family Sutterellaceae and Sutterella megalosphaeroides sp. nov., isolated from human faeces.</title>
        <authorList>
            <person name="Sakamoto M."/>
            <person name="Ikeyama N."/>
            <person name="Kunihiro T."/>
            <person name="Iino T."/>
            <person name="Yuki M."/>
            <person name="Ohkuma M."/>
        </authorList>
    </citation>
    <scope>NUCLEOTIDE SEQUENCE [LARGE SCALE GENOMIC DNA]</scope>
    <source>
        <strain evidence="8 9">4NBBH2</strain>
    </source>
</reference>
<dbReference type="PANTHER" id="PTHR21087:SF16">
    <property type="entry name" value="SHIKIMATE KINASE 1, CHLOROPLASTIC"/>
    <property type="match status" value="1"/>
</dbReference>
<dbReference type="RefSeq" id="WP_118076294.1">
    <property type="nucleotide sequence ID" value="NZ_BHWA01000009.1"/>
</dbReference>
<evidence type="ECO:0000256" key="1">
    <source>
        <dbReference type="ARBA" id="ARBA00022605"/>
    </source>
</evidence>
<evidence type="ECO:0000256" key="7">
    <source>
        <dbReference type="HAMAP-Rule" id="MF_00109"/>
    </source>
</evidence>
<dbReference type="GO" id="GO:0004765">
    <property type="term" value="F:shikimate kinase activity"/>
    <property type="evidence" value="ECO:0007669"/>
    <property type="project" value="UniProtKB-UniRule"/>
</dbReference>
<dbReference type="GO" id="GO:0005524">
    <property type="term" value="F:ATP binding"/>
    <property type="evidence" value="ECO:0007669"/>
    <property type="project" value="UniProtKB-UniRule"/>
</dbReference>
<dbReference type="GO" id="GO:0005829">
    <property type="term" value="C:cytosol"/>
    <property type="evidence" value="ECO:0007669"/>
    <property type="project" value="TreeGrafter"/>
</dbReference>
<comment type="pathway">
    <text evidence="7">Metabolic intermediate biosynthesis; chorismate biosynthesis; chorismate from D-erythrose 4-phosphate and phosphoenolpyruvate: step 5/7.</text>
</comment>
<comment type="cofactor">
    <cofactor evidence="7">
        <name>Mg(2+)</name>
        <dbReference type="ChEBI" id="CHEBI:18420"/>
    </cofactor>
    <text evidence="7">Binds 1 Mg(2+) ion per subunit.</text>
</comment>
<comment type="function">
    <text evidence="7">Catalyzes the specific phosphorylation of the 3-hydroxyl group of shikimic acid using ATP as a cosubstrate.</text>
</comment>
<keyword evidence="7" id="KW-0460">Magnesium</keyword>
<dbReference type="InterPro" id="IPR027417">
    <property type="entry name" value="P-loop_NTPase"/>
</dbReference>
<evidence type="ECO:0000256" key="4">
    <source>
        <dbReference type="ARBA" id="ARBA00022777"/>
    </source>
</evidence>
<accession>A0A388SA26</accession>